<dbReference type="PANTHER" id="PTHR34220:SF11">
    <property type="entry name" value="SENSOR PROTEIN KINASE HPTS"/>
    <property type="match status" value="1"/>
</dbReference>
<comment type="subcellular location">
    <subcellularLocation>
        <location evidence="1">Cell membrane</location>
        <topology evidence="1">Multi-pass membrane protein</topology>
    </subcellularLocation>
</comment>
<evidence type="ECO:0000256" key="4">
    <source>
        <dbReference type="ARBA" id="ARBA00022679"/>
    </source>
</evidence>
<dbReference type="InterPro" id="IPR036890">
    <property type="entry name" value="HATPase_C_sf"/>
</dbReference>
<sequence>MISWNSIRFKLIVAVLIILVPLISLLIYLSDYAVYVVRNQIAESNYNLVSLYMGQIDNSLDVVDEYLINLMLEDEDGRDLQYFATDSDRYHLAITRLSNKITNILSYQPIDGFFIYSASGQDYIGTSSAKTTFEERQYVRSTIEQMAKNDENSNMLYEKGWFVQRFNTKYYLFRLLKKDNTFVGAWIKMDNLMIPLRLINIGDKGASLFVSDHDEPIVNPEFVSNNQIDLSKDIQKNYYLTGTDNRYLAVGKHSSKGDFSLFAFIPDEKILENLPVLQKIIVFIPLGSVILLPVCILLLRKSLLVPIKRLLKAMERIRDGNLDARIPPFSTSNEFQIVNDTFNKMMSQIQELKNNVYEEQLNKQRAELQHLQLQINPHFYMNSLNILYTLARTRNISLMEEMSLCLIQYFRYMFRSNLTFVALEDELKHIRNYIQIQELRFPDYLKCEIAAPEFILSTPLPPLVIQTFVENTVKHAVTMDEPILLTIRVELYRMEDEPYLLITIRDTGKGFNADVLREIRKGNRIVDEEGDHIGIWNVQQRLQLLYQNRAQVLFANAAPSGAVVEVLLPLQPDIRNREI</sequence>
<dbReference type="SUPFAM" id="SSF55874">
    <property type="entry name" value="ATPase domain of HSP90 chaperone/DNA topoisomerase II/histidine kinase"/>
    <property type="match status" value="1"/>
</dbReference>
<evidence type="ECO:0000256" key="8">
    <source>
        <dbReference type="ARBA" id="ARBA00022840"/>
    </source>
</evidence>
<dbReference type="SUPFAM" id="SSF158472">
    <property type="entry name" value="HAMP domain-like"/>
    <property type="match status" value="1"/>
</dbReference>
<evidence type="ECO:0000256" key="7">
    <source>
        <dbReference type="ARBA" id="ARBA00022777"/>
    </source>
</evidence>
<keyword evidence="5 12" id="KW-0812">Transmembrane</keyword>
<dbReference type="InterPro" id="IPR003660">
    <property type="entry name" value="HAMP_dom"/>
</dbReference>
<dbReference type="PROSITE" id="PS50885">
    <property type="entry name" value="HAMP"/>
    <property type="match status" value="1"/>
</dbReference>
<dbReference type="InterPro" id="IPR010559">
    <property type="entry name" value="Sig_transdc_His_kin_internal"/>
</dbReference>
<dbReference type="OrthoDB" id="759642at2"/>
<comment type="caution">
    <text evidence="14">The sequence shown here is derived from an EMBL/GenBank/DDBJ whole genome shotgun (WGS) entry which is preliminary data.</text>
</comment>
<dbReference type="InterPro" id="IPR003594">
    <property type="entry name" value="HATPase_dom"/>
</dbReference>
<dbReference type="GO" id="GO:0005886">
    <property type="term" value="C:plasma membrane"/>
    <property type="evidence" value="ECO:0007669"/>
    <property type="project" value="UniProtKB-SubCell"/>
</dbReference>
<organism evidence="14 15">
    <name type="scientific">Paenibacillus montanisoli</name>
    <dbReference type="NCBI Taxonomy" id="2081970"/>
    <lineage>
        <taxon>Bacteria</taxon>
        <taxon>Bacillati</taxon>
        <taxon>Bacillota</taxon>
        <taxon>Bacilli</taxon>
        <taxon>Bacillales</taxon>
        <taxon>Paenibacillaceae</taxon>
        <taxon>Paenibacillus</taxon>
    </lineage>
</organism>
<dbReference type="Gene3D" id="6.10.340.10">
    <property type="match status" value="1"/>
</dbReference>
<protein>
    <submittedName>
        <fullName evidence="14">Two-component sensor histidine kinase</fullName>
    </submittedName>
</protein>
<dbReference type="EMBL" id="QLUW01000003">
    <property type="protein sequence ID" value="RAP75148.1"/>
    <property type="molecule type" value="Genomic_DNA"/>
</dbReference>
<evidence type="ECO:0000256" key="10">
    <source>
        <dbReference type="ARBA" id="ARBA00023012"/>
    </source>
</evidence>
<evidence type="ECO:0000313" key="15">
    <source>
        <dbReference type="Proteomes" id="UP000249260"/>
    </source>
</evidence>
<evidence type="ECO:0000256" key="3">
    <source>
        <dbReference type="ARBA" id="ARBA00022553"/>
    </source>
</evidence>
<feature type="transmembrane region" description="Helical" evidence="12">
    <location>
        <begin position="12"/>
        <end position="30"/>
    </location>
</feature>
<keyword evidence="11 12" id="KW-0472">Membrane</keyword>
<dbReference type="Pfam" id="PF00672">
    <property type="entry name" value="HAMP"/>
    <property type="match status" value="1"/>
</dbReference>
<dbReference type="SMART" id="SM00304">
    <property type="entry name" value="HAMP"/>
    <property type="match status" value="1"/>
</dbReference>
<feature type="transmembrane region" description="Helical" evidence="12">
    <location>
        <begin position="280"/>
        <end position="299"/>
    </location>
</feature>
<dbReference type="Gene3D" id="3.30.565.10">
    <property type="entry name" value="Histidine kinase-like ATPase, C-terminal domain"/>
    <property type="match status" value="1"/>
</dbReference>
<keyword evidence="6" id="KW-0547">Nucleotide-binding</keyword>
<evidence type="ECO:0000256" key="9">
    <source>
        <dbReference type="ARBA" id="ARBA00022989"/>
    </source>
</evidence>
<dbReference type="Proteomes" id="UP000249260">
    <property type="component" value="Unassembled WGS sequence"/>
</dbReference>
<evidence type="ECO:0000259" key="13">
    <source>
        <dbReference type="PROSITE" id="PS50885"/>
    </source>
</evidence>
<dbReference type="AlphaFoldDB" id="A0A328TXE6"/>
<feature type="domain" description="HAMP" evidence="13">
    <location>
        <begin position="301"/>
        <end position="354"/>
    </location>
</feature>
<keyword evidence="8" id="KW-0067">ATP-binding</keyword>
<evidence type="ECO:0000256" key="5">
    <source>
        <dbReference type="ARBA" id="ARBA00022692"/>
    </source>
</evidence>
<keyword evidence="15" id="KW-1185">Reference proteome</keyword>
<evidence type="ECO:0000256" key="12">
    <source>
        <dbReference type="SAM" id="Phobius"/>
    </source>
</evidence>
<keyword evidence="2" id="KW-1003">Cell membrane</keyword>
<reference evidence="14 15" key="1">
    <citation type="submission" date="2018-06" db="EMBL/GenBank/DDBJ databases">
        <title>Paenibacillus montanisoli sp. nov., isolated from mountain area soil.</title>
        <authorList>
            <person name="Wu M."/>
        </authorList>
    </citation>
    <scope>NUCLEOTIDE SEQUENCE [LARGE SCALE GENOMIC DNA]</scope>
    <source>
        <strain evidence="14 15">RA17</strain>
    </source>
</reference>
<keyword evidence="10" id="KW-0902">Two-component regulatory system</keyword>
<dbReference type="CDD" id="cd06225">
    <property type="entry name" value="HAMP"/>
    <property type="match status" value="1"/>
</dbReference>
<dbReference type="GO" id="GO:0000155">
    <property type="term" value="F:phosphorelay sensor kinase activity"/>
    <property type="evidence" value="ECO:0007669"/>
    <property type="project" value="InterPro"/>
</dbReference>
<keyword evidence="7 14" id="KW-0418">Kinase</keyword>
<dbReference type="PANTHER" id="PTHR34220">
    <property type="entry name" value="SENSOR HISTIDINE KINASE YPDA"/>
    <property type="match status" value="1"/>
</dbReference>
<dbReference type="InterPro" id="IPR050640">
    <property type="entry name" value="Bact_2-comp_sensor_kinase"/>
</dbReference>
<dbReference type="GO" id="GO:0005524">
    <property type="term" value="F:ATP binding"/>
    <property type="evidence" value="ECO:0007669"/>
    <property type="project" value="UniProtKB-KW"/>
</dbReference>
<evidence type="ECO:0000256" key="11">
    <source>
        <dbReference type="ARBA" id="ARBA00023136"/>
    </source>
</evidence>
<dbReference type="RefSeq" id="WP_112883412.1">
    <property type="nucleotide sequence ID" value="NZ_QLUW01000003.1"/>
</dbReference>
<dbReference type="Pfam" id="PF02518">
    <property type="entry name" value="HATPase_c"/>
    <property type="match status" value="1"/>
</dbReference>
<keyword evidence="3" id="KW-0597">Phosphoprotein</keyword>
<name>A0A328TXE6_9BACL</name>
<keyword evidence="4" id="KW-0808">Transferase</keyword>
<accession>A0A328TXE6</accession>
<evidence type="ECO:0000256" key="6">
    <source>
        <dbReference type="ARBA" id="ARBA00022741"/>
    </source>
</evidence>
<gene>
    <name evidence="14" type="ORF">DL346_17340</name>
</gene>
<dbReference type="Pfam" id="PF06580">
    <property type="entry name" value="His_kinase"/>
    <property type="match status" value="1"/>
</dbReference>
<keyword evidence="9 12" id="KW-1133">Transmembrane helix</keyword>
<evidence type="ECO:0000256" key="2">
    <source>
        <dbReference type="ARBA" id="ARBA00022475"/>
    </source>
</evidence>
<proteinExistence type="predicted"/>
<evidence type="ECO:0000256" key="1">
    <source>
        <dbReference type="ARBA" id="ARBA00004651"/>
    </source>
</evidence>
<evidence type="ECO:0000313" key="14">
    <source>
        <dbReference type="EMBL" id="RAP75148.1"/>
    </source>
</evidence>